<dbReference type="Proteomes" id="UP000712600">
    <property type="component" value="Unassembled WGS sequence"/>
</dbReference>
<proteinExistence type="predicted"/>
<organism evidence="2 3">
    <name type="scientific">Brassica cretica</name>
    <name type="common">Mustard</name>
    <dbReference type="NCBI Taxonomy" id="69181"/>
    <lineage>
        <taxon>Eukaryota</taxon>
        <taxon>Viridiplantae</taxon>
        <taxon>Streptophyta</taxon>
        <taxon>Embryophyta</taxon>
        <taxon>Tracheophyta</taxon>
        <taxon>Spermatophyta</taxon>
        <taxon>Magnoliopsida</taxon>
        <taxon>eudicotyledons</taxon>
        <taxon>Gunneridae</taxon>
        <taxon>Pentapetalae</taxon>
        <taxon>rosids</taxon>
        <taxon>malvids</taxon>
        <taxon>Brassicales</taxon>
        <taxon>Brassicaceae</taxon>
        <taxon>Brassiceae</taxon>
        <taxon>Brassica</taxon>
    </lineage>
</organism>
<gene>
    <name evidence="2" type="ORF">F2Q69_00055994</name>
</gene>
<feature type="compositionally biased region" description="Basic and acidic residues" evidence="1">
    <location>
        <begin position="218"/>
        <end position="227"/>
    </location>
</feature>
<feature type="region of interest" description="Disordered" evidence="1">
    <location>
        <begin position="201"/>
        <end position="244"/>
    </location>
</feature>
<feature type="compositionally biased region" description="Basic and acidic residues" evidence="1">
    <location>
        <begin position="310"/>
        <end position="321"/>
    </location>
</feature>
<accession>A0A8S9MV60</accession>
<evidence type="ECO:0000313" key="3">
    <source>
        <dbReference type="Proteomes" id="UP000712600"/>
    </source>
</evidence>
<protein>
    <submittedName>
        <fullName evidence="2">Uncharacterized protein</fullName>
    </submittedName>
</protein>
<feature type="compositionally biased region" description="Polar residues" evidence="1">
    <location>
        <begin position="207"/>
        <end position="216"/>
    </location>
</feature>
<comment type="caution">
    <text evidence="2">The sequence shown here is derived from an EMBL/GenBank/DDBJ whole genome shotgun (WGS) entry which is preliminary data.</text>
</comment>
<reference evidence="2" key="1">
    <citation type="submission" date="2019-12" db="EMBL/GenBank/DDBJ databases">
        <title>Genome sequencing and annotation of Brassica cretica.</title>
        <authorList>
            <person name="Studholme D.J."/>
            <person name="Sarris P."/>
        </authorList>
    </citation>
    <scope>NUCLEOTIDE SEQUENCE</scope>
    <source>
        <strain evidence="2">PFS-109/04</strain>
        <tissue evidence="2">Leaf</tissue>
    </source>
</reference>
<name>A0A8S9MV60_BRACR</name>
<feature type="compositionally biased region" description="Polar residues" evidence="1">
    <location>
        <begin position="234"/>
        <end position="244"/>
    </location>
</feature>
<dbReference type="EMBL" id="QGKX02002183">
    <property type="protein sequence ID" value="KAF3486643.1"/>
    <property type="molecule type" value="Genomic_DNA"/>
</dbReference>
<sequence>MVLVPLSGRRVCTHAVVGTGVRPFKSYPSASHSRGRGEGFLRWRGGSFRSRFDSKRGRLLQIRRRRYSPGGGGSFCSAPPVQFLGGGGLPSSVVAVLSPEGGGNHNSTLPAWNPRVGGPDESVSDDAFDGGPPERKAVDAGYEIRRNEGTVRWLRRRLRGGDGQVEAVCDACQSEDVDASTCLAASLLDACFPADGQAEKLTKSNEDSLTPQTWVESPSRKTLEPKRGAAASSHDITPASSQPSIHRDTFFTANAFNSFVSIIGEHQSPVRDLIRLHSSPAPRRNLRSKHHPLPTESFDRNQKSATQGKESLHPPESKAGDSRALSSCPSCGSSLIHGAWRFVVWSEDAVVGKVFCGGEAARLDQGSTPREGGFYSSVVVVILREVEAPFALRRRFSFWEGEAYLAPSSPSCLRRVEATIALRCRLGTRRKLGC</sequence>
<evidence type="ECO:0000313" key="2">
    <source>
        <dbReference type="EMBL" id="KAF3486643.1"/>
    </source>
</evidence>
<feature type="region of interest" description="Disordered" evidence="1">
    <location>
        <begin position="279"/>
        <end position="324"/>
    </location>
</feature>
<evidence type="ECO:0000256" key="1">
    <source>
        <dbReference type="SAM" id="MobiDB-lite"/>
    </source>
</evidence>
<dbReference type="AlphaFoldDB" id="A0A8S9MV60"/>